<accession>A0ABT8ZU43</accession>
<evidence type="ECO:0000313" key="2">
    <source>
        <dbReference type="EMBL" id="MDO7841090.1"/>
    </source>
</evidence>
<dbReference type="EMBL" id="JAUQSZ010000001">
    <property type="protein sequence ID" value="MDO7841090.1"/>
    <property type="molecule type" value="Genomic_DNA"/>
</dbReference>
<sequence length="140" mass="14817">MKPGRKAETPSVKAARGTLRPIRDGLKTEIVVPGNPPAMPDYLTAEAIDVWHEVLGRVMSAGVTEVDSALLARYCSLEALVRKAFNAGGEPPPAAYLTVLRQHEELLRIAGPKSRVGSAGAADGGTKPGNPFARNGHRAR</sequence>
<proteinExistence type="predicted"/>
<evidence type="ECO:0000256" key="1">
    <source>
        <dbReference type="SAM" id="MobiDB-lite"/>
    </source>
</evidence>
<evidence type="ECO:0008006" key="4">
    <source>
        <dbReference type="Google" id="ProtNLM"/>
    </source>
</evidence>
<reference evidence="2" key="1">
    <citation type="submission" date="2023-07" db="EMBL/GenBank/DDBJ databases">
        <authorList>
            <person name="Kim M.K."/>
        </authorList>
    </citation>
    <scope>NUCLEOTIDE SEQUENCE</scope>
    <source>
        <strain evidence="2">CA1-15</strain>
    </source>
</reference>
<name>A0ABT8ZU43_9SPHN</name>
<dbReference type="Proteomes" id="UP001176468">
    <property type="component" value="Unassembled WGS sequence"/>
</dbReference>
<comment type="caution">
    <text evidence="2">The sequence shown here is derived from an EMBL/GenBank/DDBJ whole genome shotgun (WGS) entry which is preliminary data.</text>
</comment>
<dbReference type="RefSeq" id="WP_304559490.1">
    <property type="nucleotide sequence ID" value="NZ_JAUQSZ010000001.1"/>
</dbReference>
<protein>
    <recommendedName>
        <fullName evidence="4">P27 family phage terminase small subunit</fullName>
    </recommendedName>
</protein>
<organism evidence="2 3">
    <name type="scientific">Sphingomonas immobilis</name>
    <dbReference type="NCBI Taxonomy" id="3063997"/>
    <lineage>
        <taxon>Bacteria</taxon>
        <taxon>Pseudomonadati</taxon>
        <taxon>Pseudomonadota</taxon>
        <taxon>Alphaproteobacteria</taxon>
        <taxon>Sphingomonadales</taxon>
        <taxon>Sphingomonadaceae</taxon>
        <taxon>Sphingomonas</taxon>
    </lineage>
</organism>
<gene>
    <name evidence="2" type="ORF">Q5H94_02015</name>
</gene>
<feature type="region of interest" description="Disordered" evidence="1">
    <location>
        <begin position="112"/>
        <end position="140"/>
    </location>
</feature>
<keyword evidence="3" id="KW-1185">Reference proteome</keyword>
<evidence type="ECO:0000313" key="3">
    <source>
        <dbReference type="Proteomes" id="UP001176468"/>
    </source>
</evidence>